<proteinExistence type="predicted"/>
<organism evidence="2">
    <name type="scientific">marine metagenome</name>
    <dbReference type="NCBI Taxonomy" id="408172"/>
    <lineage>
        <taxon>unclassified sequences</taxon>
        <taxon>metagenomes</taxon>
        <taxon>ecological metagenomes</taxon>
    </lineage>
</organism>
<reference evidence="2" key="1">
    <citation type="submission" date="2018-05" db="EMBL/GenBank/DDBJ databases">
        <authorList>
            <person name="Lanie J.A."/>
            <person name="Ng W.-L."/>
            <person name="Kazmierczak K.M."/>
            <person name="Andrzejewski T.M."/>
            <person name="Davidsen T.M."/>
            <person name="Wayne K.J."/>
            <person name="Tettelin H."/>
            <person name="Glass J.I."/>
            <person name="Rusch D."/>
            <person name="Podicherti R."/>
            <person name="Tsui H.-C.T."/>
            <person name="Winkler M.E."/>
        </authorList>
    </citation>
    <scope>NUCLEOTIDE SEQUENCE</scope>
</reference>
<protein>
    <submittedName>
        <fullName evidence="2">Uncharacterized protein</fullName>
    </submittedName>
</protein>
<gene>
    <name evidence="2" type="ORF">METZ01_LOCUS369011</name>
</gene>
<sequence length="226" mass="26085">MALIPPNNYPLDKLVEKIVELKYGKDAIAKQAIQNSKKGMVVIRAGKKIPKEKDDQRWKKAREAILNAILDERLNAYVSSEKGREMYIVSDEWELRENPKFEDHQVELTLCDGKLTWRAKPEFDGQPVYFRANEKDSFLDKLIGAYPKKSSGKKKSGRHAVSEEHKKEARKVAKRLWKEDKNITIAAMGHHDEINDVAPNYSESWYRNQLKDLAPSNKPGRPSKRN</sequence>
<dbReference type="EMBL" id="UINC01133303">
    <property type="protein sequence ID" value="SVD16157.1"/>
    <property type="molecule type" value="Genomic_DNA"/>
</dbReference>
<accession>A0A382T3W1</accession>
<dbReference type="AlphaFoldDB" id="A0A382T3W1"/>
<evidence type="ECO:0000313" key="2">
    <source>
        <dbReference type="EMBL" id="SVD16157.1"/>
    </source>
</evidence>
<feature type="region of interest" description="Disordered" evidence="1">
    <location>
        <begin position="148"/>
        <end position="167"/>
    </location>
</feature>
<evidence type="ECO:0000256" key="1">
    <source>
        <dbReference type="SAM" id="MobiDB-lite"/>
    </source>
</evidence>
<name>A0A382T3W1_9ZZZZ</name>